<protein>
    <recommendedName>
        <fullName evidence="4">DUF4221 domain-containing protein</fullName>
    </recommendedName>
</protein>
<comment type="caution">
    <text evidence="2">The sequence shown here is derived from an EMBL/GenBank/DDBJ whole genome shotgun (WGS) entry which is preliminary data.</text>
</comment>
<keyword evidence="1" id="KW-0732">Signal</keyword>
<keyword evidence="3" id="KW-1185">Reference proteome</keyword>
<organism evidence="2 3">
    <name type="scientific">Fontibacillus phaseoli</name>
    <dbReference type="NCBI Taxonomy" id="1416533"/>
    <lineage>
        <taxon>Bacteria</taxon>
        <taxon>Bacillati</taxon>
        <taxon>Bacillota</taxon>
        <taxon>Bacilli</taxon>
        <taxon>Bacillales</taxon>
        <taxon>Paenibacillaceae</taxon>
        <taxon>Fontibacillus</taxon>
    </lineage>
</organism>
<reference evidence="2 3" key="1">
    <citation type="submission" date="2018-07" db="EMBL/GenBank/DDBJ databases">
        <title>Genomic Encyclopedia of Type Strains, Phase III (KMG-III): the genomes of soil and plant-associated and newly described type strains.</title>
        <authorList>
            <person name="Whitman W."/>
        </authorList>
    </citation>
    <scope>NUCLEOTIDE SEQUENCE [LARGE SCALE GENOMIC DNA]</scope>
    <source>
        <strain evidence="2 3">CECT 8333</strain>
    </source>
</reference>
<dbReference type="SUPFAM" id="SSF63825">
    <property type="entry name" value="YWTD domain"/>
    <property type="match status" value="1"/>
</dbReference>
<sequence>MRIRYLWMVCCMFLILTGCAGTPADYSNEYNPDTDYQYFLHEQGPGIRIGASKDGYYFLNNKYIYYMDKTTMKPVLLDNRPDSDCLKKEDTNPIENCNAYVAQYAGPKDFLSYYNGKLYIIASDTVTERDKQVDRAQLLELSKDGTERRKILTFEFIPQAIAIHRGVVYYTSMDFDQNSDGKYQIMQFRLGQRSAKPEVIYEGTQEKGHITDMIPYGKNVYILEWGINMYRTLRYDIQDQTVTPMYDEDDENSNEGIAGIMDQKLLFDKFYGDPLDERSWHFYESNLEGEDVRTLPIKRDFMSSVYADQKHFFARTAWYYLTPELAEGRMNPNQIDVYDLDYKLVDSIDVSFLPMDHTIITGDENNMFVHYGEDGKKIIAVLDKSQIGSGKAAFRTLIETKDEGPTLRTNP</sequence>
<dbReference type="EMBL" id="QPJW01000011">
    <property type="protein sequence ID" value="RCX16690.1"/>
    <property type="molecule type" value="Genomic_DNA"/>
</dbReference>
<accession>A0A369B597</accession>
<evidence type="ECO:0008006" key="4">
    <source>
        <dbReference type="Google" id="ProtNLM"/>
    </source>
</evidence>
<evidence type="ECO:0000256" key="1">
    <source>
        <dbReference type="SAM" id="SignalP"/>
    </source>
</evidence>
<evidence type="ECO:0000313" key="2">
    <source>
        <dbReference type="EMBL" id="RCX16690.1"/>
    </source>
</evidence>
<dbReference type="Proteomes" id="UP000253090">
    <property type="component" value="Unassembled WGS sequence"/>
</dbReference>
<dbReference type="AlphaFoldDB" id="A0A369B597"/>
<name>A0A369B597_9BACL</name>
<dbReference type="PROSITE" id="PS51257">
    <property type="entry name" value="PROKAR_LIPOPROTEIN"/>
    <property type="match status" value="1"/>
</dbReference>
<feature type="signal peptide" evidence="1">
    <location>
        <begin position="1"/>
        <end position="20"/>
    </location>
</feature>
<gene>
    <name evidence="2" type="ORF">DFP94_11137</name>
</gene>
<proteinExistence type="predicted"/>
<feature type="chain" id="PRO_5039629171" description="DUF4221 domain-containing protein" evidence="1">
    <location>
        <begin position="21"/>
        <end position="411"/>
    </location>
</feature>
<evidence type="ECO:0000313" key="3">
    <source>
        <dbReference type="Proteomes" id="UP000253090"/>
    </source>
</evidence>